<evidence type="ECO:0000256" key="3">
    <source>
        <dbReference type="SAM" id="SignalP"/>
    </source>
</evidence>
<proteinExistence type="predicted"/>
<dbReference type="Proteomes" id="UP000472335">
    <property type="component" value="Unassembled WGS sequence"/>
</dbReference>
<evidence type="ECO:0000256" key="1">
    <source>
        <dbReference type="ARBA" id="ARBA00004196"/>
    </source>
</evidence>
<dbReference type="PROSITE" id="PS51257">
    <property type="entry name" value="PROKAR_LIPOPROTEIN"/>
    <property type="match status" value="1"/>
</dbReference>
<protein>
    <submittedName>
        <fullName evidence="5">Sugar ABC transporter substrate-binding protein</fullName>
    </submittedName>
</protein>
<organism evidence="5 6">
    <name type="scientific">Streptomyces scabichelini</name>
    <dbReference type="NCBI Taxonomy" id="2711217"/>
    <lineage>
        <taxon>Bacteria</taxon>
        <taxon>Bacillati</taxon>
        <taxon>Actinomycetota</taxon>
        <taxon>Actinomycetes</taxon>
        <taxon>Kitasatosporales</taxon>
        <taxon>Streptomycetaceae</taxon>
        <taxon>Streptomyces</taxon>
    </lineage>
</organism>
<evidence type="ECO:0000259" key="4">
    <source>
        <dbReference type="Pfam" id="PF13407"/>
    </source>
</evidence>
<dbReference type="PANTHER" id="PTHR30036:SF1">
    <property type="entry name" value="D-XYLOSE-BINDING PERIPLASMIC PROTEIN"/>
    <property type="match status" value="1"/>
</dbReference>
<feature type="domain" description="Periplasmic binding protein" evidence="4">
    <location>
        <begin position="38"/>
        <end position="316"/>
    </location>
</feature>
<dbReference type="EMBL" id="JAAKZY010000079">
    <property type="protein sequence ID" value="NGO10603.1"/>
    <property type="molecule type" value="Genomic_DNA"/>
</dbReference>
<evidence type="ECO:0000313" key="5">
    <source>
        <dbReference type="EMBL" id="NGO10603.1"/>
    </source>
</evidence>
<feature type="chain" id="PRO_5026350838" evidence="3">
    <location>
        <begin position="23"/>
        <end position="364"/>
    </location>
</feature>
<dbReference type="CDD" id="cd19994">
    <property type="entry name" value="PBP1_ChvE"/>
    <property type="match status" value="1"/>
</dbReference>
<dbReference type="InterPro" id="IPR028082">
    <property type="entry name" value="Peripla_BP_I"/>
</dbReference>
<name>A0A6G4V9W3_9ACTN</name>
<reference evidence="5 6" key="1">
    <citation type="submission" date="2020-02" db="EMBL/GenBank/DDBJ databases">
        <title>Whole-genome analyses of novel actinobacteria.</title>
        <authorList>
            <person name="Sahin N."/>
            <person name="Gencbay T."/>
        </authorList>
    </citation>
    <scope>NUCLEOTIDE SEQUENCE [LARGE SCALE GENOMIC DNA]</scope>
    <source>
        <strain evidence="5 6">HC44</strain>
    </source>
</reference>
<accession>A0A6G4V9W3</accession>
<dbReference type="InterPro" id="IPR050555">
    <property type="entry name" value="Bact_Solute-Bind_Prot2"/>
</dbReference>
<dbReference type="InterPro" id="IPR025997">
    <property type="entry name" value="SBP_2_dom"/>
</dbReference>
<dbReference type="InterPro" id="IPR049784">
    <property type="entry name" value="ChvE-like"/>
</dbReference>
<evidence type="ECO:0000256" key="2">
    <source>
        <dbReference type="ARBA" id="ARBA00022729"/>
    </source>
</evidence>
<comment type="caution">
    <text evidence="5">The sequence shown here is derived from an EMBL/GenBank/DDBJ whole genome shotgun (WGS) entry which is preliminary data.</text>
</comment>
<dbReference type="PANTHER" id="PTHR30036">
    <property type="entry name" value="D-XYLOSE-BINDING PERIPLASMIC PROTEIN"/>
    <property type="match status" value="1"/>
</dbReference>
<dbReference type="NCBIfam" id="NF040907">
    <property type="entry name" value="ChvE"/>
    <property type="match status" value="1"/>
</dbReference>
<dbReference type="Pfam" id="PF13407">
    <property type="entry name" value="Peripla_BP_4"/>
    <property type="match status" value="1"/>
</dbReference>
<dbReference type="GO" id="GO:0030246">
    <property type="term" value="F:carbohydrate binding"/>
    <property type="evidence" value="ECO:0007669"/>
    <property type="project" value="TreeGrafter"/>
</dbReference>
<evidence type="ECO:0000313" key="6">
    <source>
        <dbReference type="Proteomes" id="UP000472335"/>
    </source>
</evidence>
<feature type="signal peptide" evidence="3">
    <location>
        <begin position="1"/>
        <end position="22"/>
    </location>
</feature>
<comment type="subcellular location">
    <subcellularLocation>
        <location evidence="1">Cell envelope</location>
    </subcellularLocation>
</comment>
<dbReference type="AlphaFoldDB" id="A0A6G4V9W3"/>
<dbReference type="Gene3D" id="3.40.50.2300">
    <property type="match status" value="2"/>
</dbReference>
<dbReference type="SUPFAM" id="SSF53822">
    <property type="entry name" value="Periplasmic binding protein-like I"/>
    <property type="match status" value="1"/>
</dbReference>
<dbReference type="GO" id="GO:0030288">
    <property type="term" value="C:outer membrane-bounded periplasmic space"/>
    <property type="evidence" value="ECO:0007669"/>
    <property type="project" value="TreeGrafter"/>
</dbReference>
<sequence length="364" mass="39774">MSMRTRTTVAAAMSVVVSLSLAACGESGDAGSGGATTVGIAMPTTTSQRWIDDGRNMVTQIEGFGYETSLKYAEDDPKTQVEQVEAMIDQGVDALVIASVDGRSLTDVLRRAESAHIPVISYDRLILNSSDVDYYATFDNEQVGELQADFLIERLGLVNGSKKGPFNIEVFAGSPDDNNTGYFFESAMRILQPYIESGDLVVKSGQTEMEQVTTLRWDGVRAKKRMNELLDSDYANERVDAVLSPYDGISRGIIEALKAHGYGDEGKRLPIITGQDAEPLSVKSIMAGEQAQTVYKDTRELALITSYMVNSVIHNKKPVINDTSSYDNGEKVVPAYLLEPVSVDKGNYRKELVESGYIDKSDLD</sequence>
<keyword evidence="2 3" id="KW-0732">Signal</keyword>
<keyword evidence="6" id="KW-1185">Reference proteome</keyword>
<gene>
    <name evidence="5" type="ORF">G5C60_24155</name>
</gene>